<dbReference type="eggNOG" id="KOG0017">
    <property type="taxonomic scope" value="Eukaryota"/>
</dbReference>
<evidence type="ECO:0000313" key="1">
    <source>
        <dbReference type="EMBL" id="EDV93979.1"/>
    </source>
</evidence>
<dbReference type="Proteomes" id="UP000001070">
    <property type="component" value="Unassembled WGS sequence"/>
</dbReference>
<gene>
    <name evidence="1" type="primary">Dgri\GH23797</name>
    <name evidence="1" type="ORF">Dgri_GH23797</name>
</gene>
<dbReference type="OrthoDB" id="7868878at2759"/>
<dbReference type="OMA" id="ENSSTWM"/>
<dbReference type="EMBL" id="CH916502">
    <property type="protein sequence ID" value="EDV93979.1"/>
    <property type="molecule type" value="Genomic_DNA"/>
</dbReference>
<evidence type="ECO:0000313" key="2">
    <source>
        <dbReference type="Proteomes" id="UP000001070"/>
    </source>
</evidence>
<dbReference type="PhylomeDB" id="B4K0R2"/>
<dbReference type="HOGENOM" id="CLU_116424_0_0_1"/>
<name>B4K0R2_DROGR</name>
<dbReference type="GO" id="GO:0071897">
    <property type="term" value="P:DNA biosynthetic process"/>
    <property type="evidence" value="ECO:0007669"/>
    <property type="project" value="UniProtKB-ARBA"/>
</dbReference>
<reference evidence="1 2" key="1">
    <citation type="journal article" date="2007" name="Nature">
        <title>Evolution of genes and genomes on the Drosophila phylogeny.</title>
        <authorList>
            <consortium name="Drosophila 12 Genomes Consortium"/>
            <person name="Clark A.G."/>
            <person name="Eisen M.B."/>
            <person name="Smith D.R."/>
            <person name="Bergman C.M."/>
            <person name="Oliver B."/>
            <person name="Markow T.A."/>
            <person name="Kaufman T.C."/>
            <person name="Kellis M."/>
            <person name="Gelbart W."/>
            <person name="Iyer V.N."/>
            <person name="Pollard D.A."/>
            <person name="Sackton T.B."/>
            <person name="Larracuente A.M."/>
            <person name="Singh N.D."/>
            <person name="Abad J.P."/>
            <person name="Abt D.N."/>
            <person name="Adryan B."/>
            <person name="Aguade M."/>
            <person name="Akashi H."/>
            <person name="Anderson W.W."/>
            <person name="Aquadro C.F."/>
            <person name="Ardell D.H."/>
            <person name="Arguello R."/>
            <person name="Artieri C.G."/>
            <person name="Barbash D.A."/>
            <person name="Barker D."/>
            <person name="Barsanti P."/>
            <person name="Batterham P."/>
            <person name="Batzoglou S."/>
            <person name="Begun D."/>
            <person name="Bhutkar A."/>
            <person name="Blanco E."/>
            <person name="Bosak S.A."/>
            <person name="Bradley R.K."/>
            <person name="Brand A.D."/>
            <person name="Brent M.R."/>
            <person name="Brooks A.N."/>
            <person name="Brown R.H."/>
            <person name="Butlin R.K."/>
            <person name="Caggese C."/>
            <person name="Calvi B.R."/>
            <person name="Bernardo de Carvalho A."/>
            <person name="Caspi A."/>
            <person name="Castrezana S."/>
            <person name="Celniker S.E."/>
            <person name="Chang J.L."/>
            <person name="Chapple C."/>
            <person name="Chatterji S."/>
            <person name="Chinwalla A."/>
            <person name="Civetta A."/>
            <person name="Clifton S.W."/>
            <person name="Comeron J.M."/>
            <person name="Costello J.C."/>
            <person name="Coyne J.A."/>
            <person name="Daub J."/>
            <person name="David R.G."/>
            <person name="Delcher A.L."/>
            <person name="Delehaunty K."/>
            <person name="Do C.B."/>
            <person name="Ebling H."/>
            <person name="Edwards K."/>
            <person name="Eickbush T."/>
            <person name="Evans J.D."/>
            <person name="Filipski A."/>
            <person name="Findeiss S."/>
            <person name="Freyhult E."/>
            <person name="Fulton L."/>
            <person name="Fulton R."/>
            <person name="Garcia A.C."/>
            <person name="Gardiner A."/>
            <person name="Garfield D.A."/>
            <person name="Garvin B.E."/>
            <person name="Gibson G."/>
            <person name="Gilbert D."/>
            <person name="Gnerre S."/>
            <person name="Godfrey J."/>
            <person name="Good R."/>
            <person name="Gotea V."/>
            <person name="Gravely B."/>
            <person name="Greenberg A.J."/>
            <person name="Griffiths-Jones S."/>
            <person name="Gross S."/>
            <person name="Guigo R."/>
            <person name="Gustafson E.A."/>
            <person name="Haerty W."/>
            <person name="Hahn M.W."/>
            <person name="Halligan D.L."/>
            <person name="Halpern A.L."/>
            <person name="Halter G.M."/>
            <person name="Han M.V."/>
            <person name="Heger A."/>
            <person name="Hillier L."/>
            <person name="Hinrichs A.S."/>
            <person name="Holmes I."/>
            <person name="Hoskins R.A."/>
            <person name="Hubisz M.J."/>
            <person name="Hultmark D."/>
            <person name="Huntley M.A."/>
            <person name="Jaffe D.B."/>
            <person name="Jagadeeshan S."/>
            <person name="Jeck W.R."/>
            <person name="Johnson J."/>
            <person name="Jones C.D."/>
            <person name="Jordan W.C."/>
            <person name="Karpen G.H."/>
            <person name="Kataoka E."/>
            <person name="Keightley P.D."/>
            <person name="Kheradpour P."/>
            <person name="Kirkness E.F."/>
            <person name="Koerich L.B."/>
            <person name="Kristiansen K."/>
            <person name="Kudrna D."/>
            <person name="Kulathinal R.J."/>
            <person name="Kumar S."/>
            <person name="Kwok R."/>
            <person name="Lander E."/>
            <person name="Langley C.H."/>
            <person name="Lapoint R."/>
            <person name="Lazzaro B.P."/>
            <person name="Lee S.J."/>
            <person name="Levesque L."/>
            <person name="Li R."/>
            <person name="Lin C.F."/>
            <person name="Lin M.F."/>
            <person name="Lindblad-Toh K."/>
            <person name="Llopart A."/>
            <person name="Long M."/>
            <person name="Low L."/>
            <person name="Lozovsky E."/>
            <person name="Lu J."/>
            <person name="Luo M."/>
            <person name="Machado C.A."/>
            <person name="Makalowski W."/>
            <person name="Marzo M."/>
            <person name="Matsuda M."/>
            <person name="Matzkin L."/>
            <person name="McAllister B."/>
            <person name="McBride C.S."/>
            <person name="McKernan B."/>
            <person name="McKernan K."/>
            <person name="Mendez-Lago M."/>
            <person name="Minx P."/>
            <person name="Mollenhauer M.U."/>
            <person name="Montooth K."/>
            <person name="Mount S.M."/>
            <person name="Mu X."/>
            <person name="Myers E."/>
            <person name="Negre B."/>
            <person name="Newfeld S."/>
            <person name="Nielsen R."/>
            <person name="Noor M.A."/>
            <person name="O'Grady P."/>
            <person name="Pachter L."/>
            <person name="Papaceit M."/>
            <person name="Parisi M.J."/>
            <person name="Parisi M."/>
            <person name="Parts L."/>
            <person name="Pedersen J.S."/>
            <person name="Pesole G."/>
            <person name="Phillippy A.M."/>
            <person name="Ponting C.P."/>
            <person name="Pop M."/>
            <person name="Porcelli D."/>
            <person name="Powell J.R."/>
            <person name="Prohaska S."/>
            <person name="Pruitt K."/>
            <person name="Puig M."/>
            <person name="Quesneville H."/>
            <person name="Ram K.R."/>
            <person name="Rand D."/>
            <person name="Rasmussen M.D."/>
            <person name="Reed L.K."/>
            <person name="Reenan R."/>
            <person name="Reily A."/>
            <person name="Remington K.A."/>
            <person name="Rieger T.T."/>
            <person name="Ritchie M.G."/>
            <person name="Robin C."/>
            <person name="Rogers Y.H."/>
            <person name="Rohde C."/>
            <person name="Rozas J."/>
            <person name="Rubenfield M.J."/>
            <person name="Ruiz A."/>
            <person name="Russo S."/>
            <person name="Salzberg S.L."/>
            <person name="Sanchez-Gracia A."/>
            <person name="Saranga D.J."/>
            <person name="Sato H."/>
            <person name="Schaeffer S.W."/>
            <person name="Schatz M.C."/>
            <person name="Schlenke T."/>
            <person name="Schwartz R."/>
            <person name="Segarra C."/>
            <person name="Singh R.S."/>
            <person name="Sirot L."/>
            <person name="Sirota M."/>
            <person name="Sisneros N.B."/>
            <person name="Smith C.D."/>
            <person name="Smith T.F."/>
            <person name="Spieth J."/>
            <person name="Stage D.E."/>
            <person name="Stark A."/>
            <person name="Stephan W."/>
            <person name="Strausberg R.L."/>
            <person name="Strempel S."/>
            <person name="Sturgill D."/>
            <person name="Sutton G."/>
            <person name="Sutton G.G."/>
            <person name="Tao W."/>
            <person name="Teichmann S."/>
            <person name="Tobari Y.N."/>
            <person name="Tomimura Y."/>
            <person name="Tsolas J.M."/>
            <person name="Valente V.L."/>
            <person name="Venter E."/>
            <person name="Venter J.C."/>
            <person name="Vicario S."/>
            <person name="Vieira F.G."/>
            <person name="Vilella A.J."/>
            <person name="Villasante A."/>
            <person name="Walenz B."/>
            <person name="Wang J."/>
            <person name="Wasserman M."/>
            <person name="Watts T."/>
            <person name="Wilson D."/>
            <person name="Wilson R.K."/>
            <person name="Wing R.A."/>
            <person name="Wolfner M.F."/>
            <person name="Wong A."/>
            <person name="Wong G.K."/>
            <person name="Wu C.I."/>
            <person name="Wu G."/>
            <person name="Yamamoto D."/>
            <person name="Yang H.P."/>
            <person name="Yang S.P."/>
            <person name="Yorke J.A."/>
            <person name="Yoshida K."/>
            <person name="Zdobnov E."/>
            <person name="Zhang P."/>
            <person name="Zhang Y."/>
            <person name="Zimin A.V."/>
            <person name="Baldwin J."/>
            <person name="Abdouelleil A."/>
            <person name="Abdulkadir J."/>
            <person name="Abebe A."/>
            <person name="Abera B."/>
            <person name="Abreu J."/>
            <person name="Acer S.C."/>
            <person name="Aftuck L."/>
            <person name="Alexander A."/>
            <person name="An P."/>
            <person name="Anderson E."/>
            <person name="Anderson S."/>
            <person name="Arachi H."/>
            <person name="Azer M."/>
            <person name="Bachantsang P."/>
            <person name="Barry A."/>
            <person name="Bayul T."/>
            <person name="Berlin A."/>
            <person name="Bessette D."/>
            <person name="Bloom T."/>
            <person name="Blye J."/>
            <person name="Boguslavskiy L."/>
            <person name="Bonnet C."/>
            <person name="Boukhgalter B."/>
            <person name="Bourzgui I."/>
            <person name="Brown A."/>
            <person name="Cahill P."/>
            <person name="Channer S."/>
            <person name="Cheshatsang Y."/>
            <person name="Chuda L."/>
            <person name="Citroen M."/>
            <person name="Collymore A."/>
            <person name="Cooke P."/>
            <person name="Costello M."/>
            <person name="D'Aco K."/>
            <person name="Daza R."/>
            <person name="De Haan G."/>
            <person name="DeGray S."/>
            <person name="DeMaso C."/>
            <person name="Dhargay N."/>
            <person name="Dooley K."/>
            <person name="Dooley E."/>
            <person name="Doricent M."/>
            <person name="Dorje P."/>
            <person name="Dorjee K."/>
            <person name="Dupes A."/>
            <person name="Elong R."/>
            <person name="Falk J."/>
            <person name="Farina A."/>
            <person name="Faro S."/>
            <person name="Ferguson D."/>
            <person name="Fisher S."/>
            <person name="Foley C.D."/>
            <person name="Franke A."/>
            <person name="Friedrich D."/>
            <person name="Gadbois L."/>
            <person name="Gearin G."/>
            <person name="Gearin C.R."/>
            <person name="Giannoukos G."/>
            <person name="Goode T."/>
            <person name="Graham J."/>
            <person name="Grandbois E."/>
            <person name="Grewal S."/>
            <person name="Gyaltsen K."/>
            <person name="Hafez N."/>
            <person name="Hagos B."/>
            <person name="Hall J."/>
            <person name="Henson C."/>
            <person name="Hollinger A."/>
            <person name="Honan T."/>
            <person name="Huard M.D."/>
            <person name="Hughes L."/>
            <person name="Hurhula B."/>
            <person name="Husby M.E."/>
            <person name="Kamat A."/>
            <person name="Kanga B."/>
            <person name="Kashin S."/>
            <person name="Khazanovich D."/>
            <person name="Kisner P."/>
            <person name="Lance K."/>
            <person name="Lara M."/>
            <person name="Lee W."/>
            <person name="Lennon N."/>
            <person name="Letendre F."/>
            <person name="LeVine R."/>
            <person name="Lipovsky A."/>
            <person name="Liu X."/>
            <person name="Liu J."/>
            <person name="Liu S."/>
            <person name="Lokyitsang T."/>
            <person name="Lokyitsang Y."/>
            <person name="Lubonja R."/>
            <person name="Lui A."/>
            <person name="MacDonald P."/>
            <person name="Magnisalis V."/>
            <person name="Maru K."/>
            <person name="Matthews C."/>
            <person name="McCusker W."/>
            <person name="McDonough S."/>
            <person name="Mehta T."/>
            <person name="Meldrim J."/>
            <person name="Meneus L."/>
            <person name="Mihai O."/>
            <person name="Mihalev A."/>
            <person name="Mihova T."/>
            <person name="Mittelman R."/>
            <person name="Mlenga V."/>
            <person name="Montmayeur A."/>
            <person name="Mulrain L."/>
            <person name="Navidi A."/>
            <person name="Naylor J."/>
            <person name="Negash T."/>
            <person name="Nguyen T."/>
            <person name="Nguyen N."/>
            <person name="Nicol R."/>
            <person name="Norbu C."/>
            <person name="Norbu N."/>
            <person name="Novod N."/>
            <person name="O'Neill B."/>
            <person name="Osman S."/>
            <person name="Markiewicz E."/>
            <person name="Oyono O.L."/>
            <person name="Patti C."/>
            <person name="Phunkhang P."/>
            <person name="Pierre F."/>
            <person name="Priest M."/>
            <person name="Raghuraman S."/>
            <person name="Rege F."/>
            <person name="Reyes R."/>
            <person name="Rise C."/>
            <person name="Rogov P."/>
            <person name="Ross K."/>
            <person name="Ryan E."/>
            <person name="Settipalli S."/>
            <person name="Shea T."/>
            <person name="Sherpa N."/>
            <person name="Shi L."/>
            <person name="Shih D."/>
            <person name="Sparrow T."/>
            <person name="Spaulding J."/>
            <person name="Stalker J."/>
            <person name="Stange-Thomann N."/>
            <person name="Stavropoulos S."/>
            <person name="Stone C."/>
            <person name="Strader C."/>
            <person name="Tesfaye S."/>
            <person name="Thomson T."/>
            <person name="Thoulutsang Y."/>
            <person name="Thoulutsang D."/>
            <person name="Topham K."/>
            <person name="Topping I."/>
            <person name="Tsamla T."/>
            <person name="Vassiliev H."/>
            <person name="Vo A."/>
            <person name="Wangchuk T."/>
            <person name="Wangdi T."/>
            <person name="Weiand M."/>
            <person name="Wilkinson J."/>
            <person name="Wilson A."/>
            <person name="Yadav S."/>
            <person name="Young G."/>
            <person name="Yu Q."/>
            <person name="Zembek L."/>
            <person name="Zhong D."/>
            <person name="Zimmer A."/>
            <person name="Zwirko Z."/>
            <person name="Jaffe D.B."/>
            <person name="Alvarez P."/>
            <person name="Brockman W."/>
            <person name="Butler J."/>
            <person name="Chin C."/>
            <person name="Gnerre S."/>
            <person name="Grabherr M."/>
            <person name="Kleber M."/>
            <person name="Mauceli E."/>
            <person name="MacCallum I."/>
        </authorList>
    </citation>
    <scope>NUCLEOTIDE SEQUENCE [LARGE SCALE GENOMIC DNA]</scope>
    <source>
        <strain evidence="2">Tucson 15287-2541.00</strain>
    </source>
</reference>
<protein>
    <submittedName>
        <fullName evidence="1">GH23797</fullName>
    </submittedName>
</protein>
<proteinExistence type="predicted"/>
<dbReference type="PANTHER" id="PTHR47331:SF2">
    <property type="match status" value="1"/>
</dbReference>
<dbReference type="AlphaFoldDB" id="B4K0R2"/>
<dbReference type="STRING" id="7222.B4K0R2"/>
<dbReference type="SUPFAM" id="SSF56672">
    <property type="entry name" value="DNA/RNA polymerases"/>
    <property type="match status" value="1"/>
</dbReference>
<dbReference type="PANTHER" id="PTHR47331">
    <property type="entry name" value="PHD-TYPE DOMAIN-CONTAINING PROTEIN"/>
    <property type="match status" value="1"/>
</dbReference>
<keyword evidence="2" id="KW-1185">Reference proteome</keyword>
<organism evidence="2">
    <name type="scientific">Drosophila grimshawi</name>
    <name type="common">Hawaiian fruit fly</name>
    <name type="synonym">Idiomyia grimshawi</name>
    <dbReference type="NCBI Taxonomy" id="7222"/>
    <lineage>
        <taxon>Eukaryota</taxon>
        <taxon>Metazoa</taxon>
        <taxon>Ecdysozoa</taxon>
        <taxon>Arthropoda</taxon>
        <taxon>Hexapoda</taxon>
        <taxon>Insecta</taxon>
        <taxon>Pterygota</taxon>
        <taxon>Neoptera</taxon>
        <taxon>Endopterygota</taxon>
        <taxon>Diptera</taxon>
        <taxon>Brachycera</taxon>
        <taxon>Muscomorpha</taxon>
        <taxon>Ephydroidea</taxon>
        <taxon>Drosophilidae</taxon>
        <taxon>Drosophila</taxon>
        <taxon>Hawaiian Drosophila</taxon>
    </lineage>
</organism>
<accession>B4K0R2</accession>
<sequence length="141" mass="15827">MPLVDPLDIDHCKYFLPHQCALREDSTTTKLRVVFDGSAAASSGQSLNDVLMAGPVIQVKLFNTLLKFRTYAVALTGDIFKMYRCVRVSAPDNYYQCILWRDSPKERVRVYKLDTVAYGTKPGSFLAIRSMQQLATLEGKG</sequence>
<dbReference type="InParanoid" id="B4K0R2"/>
<dbReference type="InterPro" id="IPR043502">
    <property type="entry name" value="DNA/RNA_pol_sf"/>
</dbReference>